<feature type="compositionally biased region" description="Basic and acidic residues" evidence="1">
    <location>
        <begin position="39"/>
        <end position="50"/>
    </location>
</feature>
<feature type="compositionally biased region" description="Low complexity" evidence="1">
    <location>
        <begin position="8"/>
        <end position="21"/>
    </location>
</feature>
<reference evidence="2" key="1">
    <citation type="submission" date="2023-03" db="EMBL/GenBank/DDBJ databases">
        <title>Massive genome expansion in bonnet fungi (Mycena s.s.) driven by repeated elements and novel gene families across ecological guilds.</title>
        <authorList>
            <consortium name="Lawrence Berkeley National Laboratory"/>
            <person name="Harder C.B."/>
            <person name="Miyauchi S."/>
            <person name="Viragh M."/>
            <person name="Kuo A."/>
            <person name="Thoen E."/>
            <person name="Andreopoulos B."/>
            <person name="Lu D."/>
            <person name="Skrede I."/>
            <person name="Drula E."/>
            <person name="Henrissat B."/>
            <person name="Morin E."/>
            <person name="Kohler A."/>
            <person name="Barry K."/>
            <person name="LaButti K."/>
            <person name="Morin E."/>
            <person name="Salamov A."/>
            <person name="Lipzen A."/>
            <person name="Mereny Z."/>
            <person name="Hegedus B."/>
            <person name="Baldrian P."/>
            <person name="Stursova M."/>
            <person name="Weitz H."/>
            <person name="Taylor A."/>
            <person name="Grigoriev I.V."/>
            <person name="Nagy L.G."/>
            <person name="Martin F."/>
            <person name="Kauserud H."/>
        </authorList>
    </citation>
    <scope>NUCLEOTIDE SEQUENCE</scope>
    <source>
        <strain evidence="2">CBHHK182m</strain>
    </source>
</reference>
<evidence type="ECO:0000313" key="2">
    <source>
        <dbReference type="EMBL" id="KAJ7712310.1"/>
    </source>
</evidence>
<protein>
    <submittedName>
        <fullName evidence="2">Uncharacterized protein</fullName>
    </submittedName>
</protein>
<proteinExistence type="predicted"/>
<gene>
    <name evidence="2" type="ORF">B0H16DRAFT_1744228</name>
</gene>
<dbReference type="Proteomes" id="UP001215598">
    <property type="component" value="Unassembled WGS sequence"/>
</dbReference>
<evidence type="ECO:0000313" key="3">
    <source>
        <dbReference type="Proteomes" id="UP001215598"/>
    </source>
</evidence>
<dbReference type="CDD" id="cd00303">
    <property type="entry name" value="retropepsin_like"/>
    <property type="match status" value="1"/>
</dbReference>
<dbReference type="Gene3D" id="2.40.70.10">
    <property type="entry name" value="Acid Proteases"/>
    <property type="match status" value="1"/>
</dbReference>
<dbReference type="AlphaFoldDB" id="A0AAD7H4Q1"/>
<feature type="compositionally biased region" description="Polar residues" evidence="1">
    <location>
        <begin position="335"/>
        <end position="357"/>
    </location>
</feature>
<keyword evidence="3" id="KW-1185">Reference proteome</keyword>
<dbReference type="EMBL" id="JARKIB010000369">
    <property type="protein sequence ID" value="KAJ7712310.1"/>
    <property type="molecule type" value="Genomic_DNA"/>
</dbReference>
<comment type="caution">
    <text evidence="2">The sequence shown here is derived from an EMBL/GenBank/DDBJ whole genome shotgun (WGS) entry which is preliminary data.</text>
</comment>
<accession>A0AAD7H4Q1</accession>
<sequence>MPKRKKSSNASDSAALSSSQSQDTGAPIDISNDNDDDGKEITPQEKEKKKFDRLKEHWTAPIYSFFKPAQLKFDSDGHAYHYFHCTSTTCKYDAKAAKHYTDTTNATGTSNLKKCYIHGVDERDLPRDPIGVVVRDLYSLGPSGSRLVQQSFSDNVWLPDADEGSKWWVSHYDDPSGLDPHVLSQRVEVLSNVKRTRQHPPAGPGMVGLFDQPTRSNKTIACLSAMIKIGDSEAYALFDSGSNTDSMIPEYANTIQGARIKLEEQVTLQLGCVGSRSKISYGTRVPVEFSGLRGHVYFDQVNLDHYDVIIGTPLMNRHGIILDFGLESPGVTMDSEAQQDNVRDTGGTSTGTPNEGANTKEDDCELDLKDEDEGYTTTITFGLPTHRLLH</sequence>
<dbReference type="InterPro" id="IPR021109">
    <property type="entry name" value="Peptidase_aspartic_dom_sf"/>
</dbReference>
<name>A0AAD7H4Q1_9AGAR</name>
<feature type="region of interest" description="Disordered" evidence="1">
    <location>
        <begin position="332"/>
        <end position="364"/>
    </location>
</feature>
<dbReference type="SUPFAM" id="SSF50630">
    <property type="entry name" value="Acid proteases"/>
    <property type="match status" value="1"/>
</dbReference>
<evidence type="ECO:0000256" key="1">
    <source>
        <dbReference type="SAM" id="MobiDB-lite"/>
    </source>
</evidence>
<organism evidence="2 3">
    <name type="scientific">Mycena metata</name>
    <dbReference type="NCBI Taxonomy" id="1033252"/>
    <lineage>
        <taxon>Eukaryota</taxon>
        <taxon>Fungi</taxon>
        <taxon>Dikarya</taxon>
        <taxon>Basidiomycota</taxon>
        <taxon>Agaricomycotina</taxon>
        <taxon>Agaricomycetes</taxon>
        <taxon>Agaricomycetidae</taxon>
        <taxon>Agaricales</taxon>
        <taxon>Marasmiineae</taxon>
        <taxon>Mycenaceae</taxon>
        <taxon>Mycena</taxon>
    </lineage>
</organism>
<feature type="region of interest" description="Disordered" evidence="1">
    <location>
        <begin position="1"/>
        <end position="50"/>
    </location>
</feature>